<dbReference type="SUPFAM" id="SSF55874">
    <property type="entry name" value="ATPase domain of HSP90 chaperone/DNA topoisomerase II/histidine kinase"/>
    <property type="match status" value="1"/>
</dbReference>
<dbReference type="CDD" id="cd16917">
    <property type="entry name" value="HATPase_UhpB-NarQ-NarX-like"/>
    <property type="match status" value="1"/>
</dbReference>
<gene>
    <name evidence="6" type="ORF">DDF65_22385</name>
</gene>
<evidence type="ECO:0000256" key="4">
    <source>
        <dbReference type="SAM" id="Coils"/>
    </source>
</evidence>
<evidence type="ECO:0000256" key="1">
    <source>
        <dbReference type="ARBA" id="ARBA00022679"/>
    </source>
</evidence>
<dbReference type="SUPFAM" id="SSF101898">
    <property type="entry name" value="NHL repeat"/>
    <property type="match status" value="1"/>
</dbReference>
<dbReference type="PANTHER" id="PTHR24421:SF62">
    <property type="entry name" value="SENSORY TRANSDUCTION HISTIDINE KINASE"/>
    <property type="match status" value="1"/>
</dbReference>
<evidence type="ECO:0000313" key="7">
    <source>
        <dbReference type="Proteomes" id="UP000244913"/>
    </source>
</evidence>
<reference evidence="6 7" key="1">
    <citation type="submission" date="2018-04" db="EMBL/GenBank/DDBJ databases">
        <title>The genome sequence of Caulobacter sp. 736.</title>
        <authorList>
            <person name="Gao J."/>
            <person name="Sun J."/>
        </authorList>
    </citation>
    <scope>NUCLEOTIDE SEQUENCE [LARGE SCALE GENOMIC DNA]</scope>
    <source>
        <strain evidence="6 7">736</strain>
    </source>
</reference>
<dbReference type="Gene3D" id="2.60.40.10">
    <property type="entry name" value="Immunoglobulins"/>
    <property type="match status" value="1"/>
</dbReference>
<dbReference type="AlphaFoldDB" id="A0A2T9IYP1"/>
<dbReference type="InterPro" id="IPR036890">
    <property type="entry name" value="HATPase_C_sf"/>
</dbReference>
<dbReference type="Gene3D" id="1.20.5.1930">
    <property type="match status" value="1"/>
</dbReference>
<dbReference type="Pfam" id="PF07495">
    <property type="entry name" value="Y_Y_Y"/>
    <property type="match status" value="1"/>
</dbReference>
<dbReference type="InterPro" id="IPR050482">
    <property type="entry name" value="Sensor_HK_TwoCompSys"/>
</dbReference>
<sequence>MDPERGLAQYKHSRWTLEDGAPAGIEAIAQTPEGFLWLGTPQGLIRFDGVTFQPISAPPTAHAMTDRVVSLLVTRSGALWAGYEQGGIAVFENGRSRVLYDPKIFDEVVFRMAEGLDGSIWAATTRAKARLVRFSGGAWTPMAVEGGLPDRELTDLLVARDGALWVGLNGAVARLAPGARRFSMVRTDLAQGVGLAQDRAGRIWASDARGTRLLAGPPAARSAYRHASASRITRIMIDRDQNLWGAQHPDGVFRIRAGAQRPETFSAGQGLTSAMAYEVFEDREGSIWVATVRGLDRWRATSITPEPVVPASSPYGYIVFADARGVVWITDSDTLYRARPGEPLTPVVRGLKHPSALCDAPGGGLWVGLGETMVRVDGDKVSPVSLPSSSDTWVSACAQDGAGNGWVAAFMAGLFRHDGHRWTHLQPKPLGRSVTALVADTEGRVVIDAGLGAVLWDGGTFHHIKTLPRAVRGGTMPMAAGPLGVLAGSDRGLTRFKDQATQFISRDRFSFLGLSHGLAQTAEETWLFGAAGLVRMQNRDLARAFDDPNAALPARIYDLKDGLPGPASFRYRADLAVGGDGRVWIATTNGVASLDPARQPFNRIVPPVAIQGVVIDGVRSGNLQSVVLPRGARSLQIDYTALSLAVPERVRFRYRLEGVDKDWVEAGARRSAFYTNLRPGKYVFRVKAANNDGVWNEQGASLALDLPPTLFQSRLFLAACLAAAAALAVLAYRLRLRSVSERLQAGLRERMAERERIARELHDTLLQGVQGLILKFQSSSRQVPPGSPAREQLEKALDRAEDVVVEARDRVRSLRADAASDLGATLADVAEQMSLPHAARTQVTVEGAVLDLHPVVADEIERIVVEALFNAHRHAEASHIAIDVTFDPRRLCVRVRDDGVGIEQAVLDAGGREGHFGLWGMQERARKIGGALTIRSRTDQGTEIELIIPGGLAYAKRRSAPWRKIWRRAPRSEVTA</sequence>
<dbReference type="InterPro" id="IPR003594">
    <property type="entry name" value="HATPase_dom"/>
</dbReference>
<dbReference type="EMBL" id="QDKP01000063">
    <property type="protein sequence ID" value="PVM72329.1"/>
    <property type="molecule type" value="Genomic_DNA"/>
</dbReference>
<evidence type="ECO:0000313" key="6">
    <source>
        <dbReference type="EMBL" id="PVM72329.1"/>
    </source>
</evidence>
<dbReference type="SUPFAM" id="SSF63829">
    <property type="entry name" value="Calcium-dependent phosphotriesterase"/>
    <property type="match status" value="1"/>
</dbReference>
<dbReference type="Pfam" id="PF07730">
    <property type="entry name" value="HisKA_3"/>
    <property type="match status" value="1"/>
</dbReference>
<keyword evidence="4" id="KW-0175">Coiled coil</keyword>
<dbReference type="GO" id="GO:0000155">
    <property type="term" value="F:phosphorelay sensor kinase activity"/>
    <property type="evidence" value="ECO:0007669"/>
    <property type="project" value="InterPro"/>
</dbReference>
<dbReference type="InterPro" id="IPR013783">
    <property type="entry name" value="Ig-like_fold"/>
</dbReference>
<dbReference type="SMART" id="SM00387">
    <property type="entry name" value="HATPase_c"/>
    <property type="match status" value="1"/>
</dbReference>
<dbReference type="Gene3D" id="2.130.10.10">
    <property type="entry name" value="YVTN repeat-like/Quinoprotein amine dehydrogenase"/>
    <property type="match status" value="2"/>
</dbReference>
<dbReference type="GO" id="GO:0046983">
    <property type="term" value="F:protein dimerization activity"/>
    <property type="evidence" value="ECO:0007669"/>
    <property type="project" value="InterPro"/>
</dbReference>
<proteinExistence type="predicted"/>
<evidence type="ECO:0000259" key="5">
    <source>
        <dbReference type="SMART" id="SM00387"/>
    </source>
</evidence>
<name>A0A2T9IYP1_9CAUL</name>
<keyword evidence="1" id="KW-0808">Transferase</keyword>
<feature type="coiled-coil region" evidence="4">
    <location>
        <begin position="790"/>
        <end position="817"/>
    </location>
</feature>
<dbReference type="GO" id="GO:0016020">
    <property type="term" value="C:membrane"/>
    <property type="evidence" value="ECO:0007669"/>
    <property type="project" value="InterPro"/>
</dbReference>
<dbReference type="InterPro" id="IPR011712">
    <property type="entry name" value="Sig_transdc_His_kin_sub3_dim/P"/>
</dbReference>
<dbReference type="Pfam" id="PF02518">
    <property type="entry name" value="HATPase_c"/>
    <property type="match status" value="1"/>
</dbReference>
<keyword evidence="7" id="KW-1185">Reference proteome</keyword>
<feature type="domain" description="Histidine kinase/HSP90-like ATPase" evidence="5">
    <location>
        <begin position="855"/>
        <end position="952"/>
    </location>
</feature>
<protein>
    <recommendedName>
        <fullName evidence="5">Histidine kinase/HSP90-like ATPase domain-containing protein</fullName>
    </recommendedName>
</protein>
<keyword evidence="2" id="KW-0418">Kinase</keyword>
<comment type="caution">
    <text evidence="6">The sequence shown here is derived from an EMBL/GenBank/DDBJ whole genome shotgun (WGS) entry which is preliminary data.</text>
</comment>
<dbReference type="InterPro" id="IPR015943">
    <property type="entry name" value="WD40/YVTN_repeat-like_dom_sf"/>
</dbReference>
<dbReference type="Proteomes" id="UP000244913">
    <property type="component" value="Unassembled WGS sequence"/>
</dbReference>
<evidence type="ECO:0000256" key="3">
    <source>
        <dbReference type="ARBA" id="ARBA00023012"/>
    </source>
</evidence>
<dbReference type="PANTHER" id="PTHR24421">
    <property type="entry name" value="NITRATE/NITRITE SENSOR PROTEIN NARX-RELATED"/>
    <property type="match status" value="1"/>
</dbReference>
<dbReference type="Gene3D" id="3.30.565.10">
    <property type="entry name" value="Histidine kinase-like ATPase, C-terminal domain"/>
    <property type="match status" value="1"/>
</dbReference>
<accession>A0A2T9IYP1</accession>
<dbReference type="InterPro" id="IPR011123">
    <property type="entry name" value="Y_Y_Y"/>
</dbReference>
<organism evidence="6 7">
    <name type="scientific">Caulobacter radicis</name>
    <dbReference type="NCBI Taxonomy" id="2172650"/>
    <lineage>
        <taxon>Bacteria</taxon>
        <taxon>Pseudomonadati</taxon>
        <taxon>Pseudomonadota</taxon>
        <taxon>Alphaproteobacteria</taxon>
        <taxon>Caulobacterales</taxon>
        <taxon>Caulobacteraceae</taxon>
        <taxon>Caulobacter</taxon>
    </lineage>
</organism>
<evidence type="ECO:0000256" key="2">
    <source>
        <dbReference type="ARBA" id="ARBA00022777"/>
    </source>
</evidence>
<keyword evidence="3" id="KW-0902">Two-component regulatory system</keyword>